<comment type="caution">
    <text evidence="2">The sequence shown here is derived from an EMBL/GenBank/DDBJ whole genome shotgun (WGS) entry which is preliminary data.</text>
</comment>
<feature type="region of interest" description="Disordered" evidence="1">
    <location>
        <begin position="61"/>
        <end position="83"/>
    </location>
</feature>
<dbReference type="Pfam" id="PF16945">
    <property type="entry name" value="Phage_r1t_holin"/>
    <property type="match status" value="1"/>
</dbReference>
<dbReference type="Proteomes" id="UP001418444">
    <property type="component" value="Unassembled WGS sequence"/>
</dbReference>
<proteinExistence type="predicted"/>
<keyword evidence="3" id="KW-1185">Reference proteome</keyword>
<dbReference type="InterPro" id="IPR020109">
    <property type="entry name" value="Holin_r1t"/>
</dbReference>
<dbReference type="EMBL" id="BAAAZW010000006">
    <property type="protein sequence ID" value="GAA3963148.1"/>
    <property type="molecule type" value="Genomic_DNA"/>
</dbReference>
<evidence type="ECO:0000313" key="3">
    <source>
        <dbReference type="Proteomes" id="UP001418444"/>
    </source>
</evidence>
<evidence type="ECO:0000256" key="1">
    <source>
        <dbReference type="SAM" id="MobiDB-lite"/>
    </source>
</evidence>
<organism evidence="2 3">
    <name type="scientific">Gordonia caeni</name>
    <dbReference type="NCBI Taxonomy" id="1007097"/>
    <lineage>
        <taxon>Bacteria</taxon>
        <taxon>Bacillati</taxon>
        <taxon>Actinomycetota</taxon>
        <taxon>Actinomycetes</taxon>
        <taxon>Mycobacteriales</taxon>
        <taxon>Gordoniaceae</taxon>
        <taxon>Gordonia</taxon>
    </lineage>
</organism>
<gene>
    <name evidence="2" type="ORF">GCM10022231_24280</name>
</gene>
<accession>A0ABP7PC42</accession>
<sequence>MWSIGFWKDSIERAVKTAAQTIVGLLVAGATILDIDWGQAAAVIATAMLASILTSLISTGVGDHASPSLVDDGGKWRRGRRVE</sequence>
<reference evidence="3" key="1">
    <citation type="journal article" date="2019" name="Int. J. Syst. Evol. Microbiol.">
        <title>The Global Catalogue of Microorganisms (GCM) 10K type strain sequencing project: providing services to taxonomists for standard genome sequencing and annotation.</title>
        <authorList>
            <consortium name="The Broad Institute Genomics Platform"/>
            <consortium name="The Broad Institute Genome Sequencing Center for Infectious Disease"/>
            <person name="Wu L."/>
            <person name="Ma J."/>
        </authorList>
    </citation>
    <scope>NUCLEOTIDE SEQUENCE [LARGE SCALE GENOMIC DNA]</scope>
    <source>
        <strain evidence="3">JCM 16923</strain>
    </source>
</reference>
<dbReference type="RefSeq" id="WP_344784067.1">
    <property type="nucleotide sequence ID" value="NZ_BAAAZW010000006.1"/>
</dbReference>
<protein>
    <recommendedName>
        <fullName evidence="4">Holin</fullName>
    </recommendedName>
</protein>
<evidence type="ECO:0008006" key="4">
    <source>
        <dbReference type="Google" id="ProtNLM"/>
    </source>
</evidence>
<evidence type="ECO:0000313" key="2">
    <source>
        <dbReference type="EMBL" id="GAA3963148.1"/>
    </source>
</evidence>
<name>A0ABP7PC42_9ACTN</name>